<accession>A0A1H5MSW2</accession>
<sequence>MGYPGGFAPGPLGVATAGPSADAVVVVAQRLAGVAQELDALRLRTAQLDGVDWHSVAAEAFRKSLDDVDFRFINASKQIGTAVELLGNYAEYLRAAADPVAGGEVCWRANPGIGPGWGGNLGTSRVWPRF</sequence>
<dbReference type="EMBL" id="FNTV01000001">
    <property type="protein sequence ID" value="SEE92445.1"/>
    <property type="molecule type" value="Genomic_DNA"/>
</dbReference>
<organism evidence="1 2">
    <name type="scientific">Arthrobacter alpinus</name>
    <dbReference type="NCBI Taxonomy" id="656366"/>
    <lineage>
        <taxon>Bacteria</taxon>
        <taxon>Bacillati</taxon>
        <taxon>Actinomycetota</taxon>
        <taxon>Actinomycetes</taxon>
        <taxon>Micrococcales</taxon>
        <taxon>Micrococcaceae</taxon>
        <taxon>Arthrobacter</taxon>
    </lineage>
</organism>
<gene>
    <name evidence="1" type="ORF">SAMN04489740_3123</name>
</gene>
<reference evidence="1 2" key="1">
    <citation type="submission" date="2016-10" db="EMBL/GenBank/DDBJ databases">
        <authorList>
            <person name="de Groot N.N."/>
        </authorList>
    </citation>
    <scope>NUCLEOTIDE SEQUENCE [LARGE SCALE GENOMIC DNA]</scope>
    <source>
        <strain evidence="1 2">DSM 22274</strain>
    </source>
</reference>
<evidence type="ECO:0000313" key="1">
    <source>
        <dbReference type="EMBL" id="SEE92445.1"/>
    </source>
</evidence>
<name>A0A1H5MSW2_9MICC</name>
<evidence type="ECO:0000313" key="2">
    <source>
        <dbReference type="Proteomes" id="UP000182725"/>
    </source>
</evidence>
<proteinExistence type="predicted"/>
<dbReference type="Proteomes" id="UP000182725">
    <property type="component" value="Unassembled WGS sequence"/>
</dbReference>
<protein>
    <submittedName>
        <fullName evidence="1">Uncharacterized protein</fullName>
    </submittedName>
</protein>
<dbReference type="AlphaFoldDB" id="A0A1H5MSW2"/>
<dbReference type="RefSeq" id="WP_074712357.1">
    <property type="nucleotide sequence ID" value="NZ_FNTV01000001.1"/>
</dbReference>